<evidence type="ECO:0000313" key="2">
    <source>
        <dbReference type="Proteomes" id="UP000886523"/>
    </source>
</evidence>
<dbReference type="EMBL" id="MU128933">
    <property type="protein sequence ID" value="KAF9517193.1"/>
    <property type="molecule type" value="Genomic_DNA"/>
</dbReference>
<sequence length="81" mass="9047">MSRPRSCGLKAAGFTGILHIGHLGDAMRSPKIVESSKQNWMLKDRRIRHYQQKSPGKDLGTRLTPSRGPIWHRLTVIAEGG</sequence>
<comment type="caution">
    <text evidence="1">The sequence shown here is derived from an EMBL/GenBank/DDBJ whole genome shotgun (WGS) entry which is preliminary data.</text>
</comment>
<accession>A0A9P6DZX5</accession>
<protein>
    <submittedName>
        <fullName evidence="1">Uncharacterized protein</fullName>
    </submittedName>
</protein>
<dbReference type="Proteomes" id="UP000886523">
    <property type="component" value="Unassembled WGS sequence"/>
</dbReference>
<gene>
    <name evidence="1" type="ORF">BS47DRAFT_543830</name>
</gene>
<reference evidence="1" key="1">
    <citation type="journal article" date="2020" name="Nat. Commun.">
        <title>Large-scale genome sequencing of mycorrhizal fungi provides insights into the early evolution of symbiotic traits.</title>
        <authorList>
            <person name="Miyauchi S."/>
            <person name="Kiss E."/>
            <person name="Kuo A."/>
            <person name="Drula E."/>
            <person name="Kohler A."/>
            <person name="Sanchez-Garcia M."/>
            <person name="Morin E."/>
            <person name="Andreopoulos B."/>
            <person name="Barry K.W."/>
            <person name="Bonito G."/>
            <person name="Buee M."/>
            <person name="Carver A."/>
            <person name="Chen C."/>
            <person name="Cichocki N."/>
            <person name="Clum A."/>
            <person name="Culley D."/>
            <person name="Crous P.W."/>
            <person name="Fauchery L."/>
            <person name="Girlanda M."/>
            <person name="Hayes R.D."/>
            <person name="Keri Z."/>
            <person name="LaButti K."/>
            <person name="Lipzen A."/>
            <person name="Lombard V."/>
            <person name="Magnuson J."/>
            <person name="Maillard F."/>
            <person name="Murat C."/>
            <person name="Nolan M."/>
            <person name="Ohm R.A."/>
            <person name="Pangilinan J."/>
            <person name="Pereira M.F."/>
            <person name="Perotto S."/>
            <person name="Peter M."/>
            <person name="Pfister S."/>
            <person name="Riley R."/>
            <person name="Sitrit Y."/>
            <person name="Stielow J.B."/>
            <person name="Szollosi G."/>
            <person name="Zifcakova L."/>
            <person name="Stursova M."/>
            <person name="Spatafora J.W."/>
            <person name="Tedersoo L."/>
            <person name="Vaario L.M."/>
            <person name="Yamada A."/>
            <person name="Yan M."/>
            <person name="Wang P."/>
            <person name="Xu J."/>
            <person name="Bruns T."/>
            <person name="Baldrian P."/>
            <person name="Vilgalys R."/>
            <person name="Dunand C."/>
            <person name="Henrissat B."/>
            <person name="Grigoriev I.V."/>
            <person name="Hibbett D."/>
            <person name="Nagy L.G."/>
            <person name="Martin F.M."/>
        </authorList>
    </citation>
    <scope>NUCLEOTIDE SEQUENCE</scope>
    <source>
        <strain evidence="1">UP504</strain>
    </source>
</reference>
<name>A0A9P6DZX5_9AGAM</name>
<evidence type="ECO:0000313" key="1">
    <source>
        <dbReference type="EMBL" id="KAF9517193.1"/>
    </source>
</evidence>
<keyword evidence="2" id="KW-1185">Reference proteome</keyword>
<proteinExistence type="predicted"/>
<dbReference type="AlphaFoldDB" id="A0A9P6DZX5"/>
<organism evidence="1 2">
    <name type="scientific">Hydnum rufescens UP504</name>
    <dbReference type="NCBI Taxonomy" id="1448309"/>
    <lineage>
        <taxon>Eukaryota</taxon>
        <taxon>Fungi</taxon>
        <taxon>Dikarya</taxon>
        <taxon>Basidiomycota</taxon>
        <taxon>Agaricomycotina</taxon>
        <taxon>Agaricomycetes</taxon>
        <taxon>Cantharellales</taxon>
        <taxon>Hydnaceae</taxon>
        <taxon>Hydnum</taxon>
    </lineage>
</organism>